<dbReference type="VEuPathDB" id="FungiDB:ASPSYDRAFT_29166"/>
<sequence length="321" mass="36663">MSEPVSTPCTACNWTQERQNHCGYKSHVKIIHDAGNRAAWALGSALILKDRGPGSPTYEVRNLQFVRDNTTIPVPVLIDTWEEEEYDIEREERRGNTPRTFLLTRRIPGETLHEAWPKLTAAGRANIARQTAEYLQQLRGLTSPKLEAIGGDPIQCCFLFMQNEEHGQDVEKQEKHSRTSDVLWPQGPLGSDDELWAAMSQGLLMGVPEAARVRLRNRLPAAGPYTFTHGDLSDVNIMVKDGSLTGIIDWERAGYFPVWWEYVGTVIADSPEDREWKTLLRAYMPEYSTAFEWWKDYYFLCRDLESERASKLLEEAGNESR</sequence>
<evidence type="ECO:0000259" key="1">
    <source>
        <dbReference type="Pfam" id="PF01636"/>
    </source>
</evidence>
<accession>A0A1L9TMJ5</accession>
<dbReference type="PANTHER" id="PTHR21310">
    <property type="entry name" value="AMINOGLYCOSIDE PHOSPHOTRANSFERASE-RELATED-RELATED"/>
    <property type="match status" value="1"/>
</dbReference>
<dbReference type="InterPro" id="IPR011009">
    <property type="entry name" value="Kinase-like_dom_sf"/>
</dbReference>
<dbReference type="RefSeq" id="XP_040704443.1">
    <property type="nucleotide sequence ID" value="XM_040844602.1"/>
</dbReference>
<organism evidence="2 3">
    <name type="scientific">Aspergillus sydowii CBS 593.65</name>
    <dbReference type="NCBI Taxonomy" id="1036612"/>
    <lineage>
        <taxon>Eukaryota</taxon>
        <taxon>Fungi</taxon>
        <taxon>Dikarya</taxon>
        <taxon>Ascomycota</taxon>
        <taxon>Pezizomycotina</taxon>
        <taxon>Eurotiomycetes</taxon>
        <taxon>Eurotiomycetidae</taxon>
        <taxon>Eurotiales</taxon>
        <taxon>Aspergillaceae</taxon>
        <taxon>Aspergillus</taxon>
        <taxon>Aspergillus subgen. Nidulantes</taxon>
    </lineage>
</organism>
<dbReference type="EMBL" id="KV878584">
    <property type="protein sequence ID" value="OJJ60637.1"/>
    <property type="molecule type" value="Genomic_DNA"/>
</dbReference>
<gene>
    <name evidence="2" type="ORF">ASPSYDRAFT_29166</name>
</gene>
<name>A0A1L9TMJ5_9EURO</name>
<dbReference type="Pfam" id="PF01636">
    <property type="entry name" value="APH"/>
    <property type="match status" value="1"/>
</dbReference>
<feature type="domain" description="Aminoglycoside phosphotransferase" evidence="1">
    <location>
        <begin position="33"/>
        <end position="276"/>
    </location>
</feature>
<dbReference type="InterPro" id="IPR002575">
    <property type="entry name" value="Aminoglycoside_PTrfase"/>
</dbReference>
<dbReference type="SUPFAM" id="SSF56112">
    <property type="entry name" value="Protein kinase-like (PK-like)"/>
    <property type="match status" value="1"/>
</dbReference>
<dbReference type="CDD" id="cd05120">
    <property type="entry name" value="APH_ChoK_like"/>
    <property type="match status" value="1"/>
</dbReference>
<protein>
    <recommendedName>
        <fullName evidence="1">Aminoglycoside phosphotransferase domain-containing protein</fullName>
    </recommendedName>
</protein>
<dbReference type="OrthoDB" id="8300194at2759"/>
<proteinExistence type="predicted"/>
<reference evidence="3" key="1">
    <citation type="journal article" date="2017" name="Genome Biol.">
        <title>Comparative genomics reveals high biological diversity and specific adaptations in the industrially and medically important fungal genus Aspergillus.</title>
        <authorList>
            <person name="de Vries R.P."/>
            <person name="Riley R."/>
            <person name="Wiebenga A."/>
            <person name="Aguilar-Osorio G."/>
            <person name="Amillis S."/>
            <person name="Uchima C.A."/>
            <person name="Anderluh G."/>
            <person name="Asadollahi M."/>
            <person name="Askin M."/>
            <person name="Barry K."/>
            <person name="Battaglia E."/>
            <person name="Bayram O."/>
            <person name="Benocci T."/>
            <person name="Braus-Stromeyer S.A."/>
            <person name="Caldana C."/>
            <person name="Canovas D."/>
            <person name="Cerqueira G.C."/>
            <person name="Chen F."/>
            <person name="Chen W."/>
            <person name="Choi C."/>
            <person name="Clum A."/>
            <person name="Dos Santos R.A."/>
            <person name="Damasio A.R."/>
            <person name="Diallinas G."/>
            <person name="Emri T."/>
            <person name="Fekete E."/>
            <person name="Flipphi M."/>
            <person name="Freyberg S."/>
            <person name="Gallo A."/>
            <person name="Gournas C."/>
            <person name="Habgood R."/>
            <person name="Hainaut M."/>
            <person name="Harispe M.L."/>
            <person name="Henrissat B."/>
            <person name="Hilden K.S."/>
            <person name="Hope R."/>
            <person name="Hossain A."/>
            <person name="Karabika E."/>
            <person name="Karaffa L."/>
            <person name="Karanyi Z."/>
            <person name="Krasevec N."/>
            <person name="Kuo A."/>
            <person name="Kusch H."/>
            <person name="LaButti K."/>
            <person name="Lagendijk E.L."/>
            <person name="Lapidus A."/>
            <person name="Levasseur A."/>
            <person name="Lindquist E."/>
            <person name="Lipzen A."/>
            <person name="Logrieco A.F."/>
            <person name="MacCabe A."/>
            <person name="Maekelae M.R."/>
            <person name="Malavazi I."/>
            <person name="Melin P."/>
            <person name="Meyer V."/>
            <person name="Mielnichuk N."/>
            <person name="Miskei M."/>
            <person name="Molnar A.P."/>
            <person name="Mule G."/>
            <person name="Ngan C.Y."/>
            <person name="Orejas M."/>
            <person name="Orosz E."/>
            <person name="Ouedraogo J.P."/>
            <person name="Overkamp K.M."/>
            <person name="Park H.-S."/>
            <person name="Perrone G."/>
            <person name="Piumi F."/>
            <person name="Punt P.J."/>
            <person name="Ram A.F."/>
            <person name="Ramon A."/>
            <person name="Rauscher S."/>
            <person name="Record E."/>
            <person name="Riano-Pachon D.M."/>
            <person name="Robert V."/>
            <person name="Roehrig J."/>
            <person name="Ruller R."/>
            <person name="Salamov A."/>
            <person name="Salih N.S."/>
            <person name="Samson R.A."/>
            <person name="Sandor E."/>
            <person name="Sanguinetti M."/>
            <person name="Schuetze T."/>
            <person name="Sepcic K."/>
            <person name="Shelest E."/>
            <person name="Sherlock G."/>
            <person name="Sophianopoulou V."/>
            <person name="Squina F.M."/>
            <person name="Sun H."/>
            <person name="Susca A."/>
            <person name="Todd R.B."/>
            <person name="Tsang A."/>
            <person name="Unkles S.E."/>
            <person name="van de Wiele N."/>
            <person name="van Rossen-Uffink D."/>
            <person name="Oliveira J.V."/>
            <person name="Vesth T.C."/>
            <person name="Visser J."/>
            <person name="Yu J.-H."/>
            <person name="Zhou M."/>
            <person name="Andersen M.R."/>
            <person name="Archer D.B."/>
            <person name="Baker S.E."/>
            <person name="Benoit I."/>
            <person name="Brakhage A.A."/>
            <person name="Braus G.H."/>
            <person name="Fischer R."/>
            <person name="Frisvad J.C."/>
            <person name="Goldman G.H."/>
            <person name="Houbraken J."/>
            <person name="Oakley B."/>
            <person name="Pocsi I."/>
            <person name="Scazzocchio C."/>
            <person name="Seiboth B."/>
            <person name="vanKuyk P.A."/>
            <person name="Wortman J."/>
            <person name="Dyer P.S."/>
            <person name="Grigoriev I.V."/>
        </authorList>
    </citation>
    <scope>NUCLEOTIDE SEQUENCE [LARGE SCALE GENOMIC DNA]</scope>
    <source>
        <strain evidence="3">CBS 593.65</strain>
    </source>
</reference>
<dbReference type="STRING" id="1036612.A0A1L9TMJ5"/>
<dbReference type="InterPro" id="IPR051678">
    <property type="entry name" value="AGP_Transferase"/>
</dbReference>
<dbReference type="AlphaFoldDB" id="A0A1L9TMJ5"/>
<evidence type="ECO:0000313" key="2">
    <source>
        <dbReference type="EMBL" id="OJJ60637.1"/>
    </source>
</evidence>
<dbReference type="GeneID" id="63760675"/>
<evidence type="ECO:0000313" key="3">
    <source>
        <dbReference type="Proteomes" id="UP000184356"/>
    </source>
</evidence>
<dbReference type="Proteomes" id="UP000184356">
    <property type="component" value="Unassembled WGS sequence"/>
</dbReference>
<keyword evidence="3" id="KW-1185">Reference proteome</keyword>
<dbReference type="PANTHER" id="PTHR21310:SF48">
    <property type="entry name" value="AMINOGLYCOSIDE PHOSPHOTRANSFERASE DOMAIN-CONTAINING PROTEIN"/>
    <property type="match status" value="1"/>
</dbReference>
<dbReference type="Gene3D" id="3.90.1200.10">
    <property type="match status" value="1"/>
</dbReference>